<sequence length="135" mass="15330">MRRLYVLMEVCKTDSCDVDGNAVYHPVDGGRGELMWLRTDRVIECADEGPCYRVPIKGDRAVNTDGIPLLPAMEDWANSEEEYFCFPAPELEEPAPVLRECQTCEYAVIISHEPPRCLNCYGKDDKPNWSSEVVE</sequence>
<dbReference type="AlphaFoldDB" id="A0A6M3LHI7"/>
<gene>
    <name evidence="1" type="ORF">MM415B04082_0005</name>
</gene>
<protein>
    <submittedName>
        <fullName evidence="1">Uncharacterized protein</fullName>
    </submittedName>
</protein>
<reference evidence="1" key="1">
    <citation type="submission" date="2020-03" db="EMBL/GenBank/DDBJ databases">
        <title>The deep terrestrial virosphere.</title>
        <authorList>
            <person name="Holmfeldt K."/>
            <person name="Nilsson E."/>
            <person name="Simone D."/>
            <person name="Lopez-Fernandez M."/>
            <person name="Wu X."/>
            <person name="de Brujin I."/>
            <person name="Lundin D."/>
            <person name="Andersson A."/>
            <person name="Bertilsson S."/>
            <person name="Dopson M."/>
        </authorList>
    </citation>
    <scope>NUCLEOTIDE SEQUENCE</scope>
    <source>
        <strain evidence="1">MM415B04082</strain>
    </source>
</reference>
<accession>A0A6M3LHI7</accession>
<proteinExistence type="predicted"/>
<evidence type="ECO:0000313" key="1">
    <source>
        <dbReference type="EMBL" id="QJA93913.1"/>
    </source>
</evidence>
<dbReference type="EMBL" id="MT143187">
    <property type="protein sequence ID" value="QJA93913.1"/>
    <property type="molecule type" value="Genomic_DNA"/>
</dbReference>
<organism evidence="1">
    <name type="scientific">viral metagenome</name>
    <dbReference type="NCBI Taxonomy" id="1070528"/>
    <lineage>
        <taxon>unclassified sequences</taxon>
        <taxon>metagenomes</taxon>
        <taxon>organismal metagenomes</taxon>
    </lineage>
</organism>
<name>A0A6M3LHI7_9ZZZZ</name>